<gene>
    <name evidence="1" type="ORF">ACFQ3J_18320</name>
</gene>
<evidence type="ECO:0000313" key="2">
    <source>
        <dbReference type="Proteomes" id="UP001597169"/>
    </source>
</evidence>
<keyword evidence="2" id="KW-1185">Reference proteome</keyword>
<reference evidence="2" key="1">
    <citation type="journal article" date="2019" name="Int. J. Syst. Evol. Microbiol.">
        <title>The Global Catalogue of Microorganisms (GCM) 10K type strain sequencing project: providing services to taxonomists for standard genome sequencing and annotation.</title>
        <authorList>
            <consortium name="The Broad Institute Genomics Platform"/>
            <consortium name="The Broad Institute Genome Sequencing Center for Infectious Disease"/>
            <person name="Wu L."/>
            <person name="Ma J."/>
        </authorList>
    </citation>
    <scope>NUCLEOTIDE SEQUENCE [LARGE SCALE GENOMIC DNA]</scope>
    <source>
        <strain evidence="2">CCUG 53519</strain>
    </source>
</reference>
<dbReference type="RefSeq" id="WP_251582860.1">
    <property type="nucleotide sequence ID" value="NZ_JBHTKX010000002.1"/>
</dbReference>
<dbReference type="EMBL" id="JBHTKX010000002">
    <property type="protein sequence ID" value="MFD1130128.1"/>
    <property type="molecule type" value="Genomic_DNA"/>
</dbReference>
<sequence length="152" mass="17707">MNMSINSANDMESPSDHNSHKDIYLKFLLRRVEHQIDIKESLSQLVKLIQNGLSVNVLFVVTRNDIYYKLDLLNSIAIYCFEIEYFDHIIPLLREALSYEPSDHDTLYNLSYVLASFGIYDEALACLLHIKDPKQPVIELMDYLKGKIDHEK</sequence>
<proteinExistence type="predicted"/>
<protein>
    <recommendedName>
        <fullName evidence="3">Tetratricopeptide repeat protein</fullName>
    </recommendedName>
</protein>
<dbReference type="Gene3D" id="1.25.40.10">
    <property type="entry name" value="Tetratricopeptide repeat domain"/>
    <property type="match status" value="1"/>
</dbReference>
<dbReference type="SUPFAM" id="SSF48452">
    <property type="entry name" value="TPR-like"/>
    <property type="match status" value="1"/>
</dbReference>
<accession>A0ABW3PU74</accession>
<name>A0ABW3PU74_9BACL</name>
<dbReference type="Proteomes" id="UP001597169">
    <property type="component" value="Unassembled WGS sequence"/>
</dbReference>
<evidence type="ECO:0008006" key="3">
    <source>
        <dbReference type="Google" id="ProtNLM"/>
    </source>
</evidence>
<evidence type="ECO:0000313" key="1">
    <source>
        <dbReference type="EMBL" id="MFD1130128.1"/>
    </source>
</evidence>
<organism evidence="1 2">
    <name type="scientific">Paenibacillus provencensis</name>
    <dbReference type="NCBI Taxonomy" id="441151"/>
    <lineage>
        <taxon>Bacteria</taxon>
        <taxon>Bacillati</taxon>
        <taxon>Bacillota</taxon>
        <taxon>Bacilli</taxon>
        <taxon>Bacillales</taxon>
        <taxon>Paenibacillaceae</taxon>
        <taxon>Paenibacillus</taxon>
    </lineage>
</organism>
<dbReference type="InterPro" id="IPR011990">
    <property type="entry name" value="TPR-like_helical_dom_sf"/>
</dbReference>
<comment type="caution">
    <text evidence="1">The sequence shown here is derived from an EMBL/GenBank/DDBJ whole genome shotgun (WGS) entry which is preliminary data.</text>
</comment>